<feature type="region of interest" description="Disordered" evidence="1">
    <location>
        <begin position="15"/>
        <end position="73"/>
    </location>
</feature>
<dbReference type="AlphaFoldDB" id="A0AA35LTT7"/>
<feature type="compositionally biased region" description="Polar residues" evidence="1">
    <location>
        <begin position="24"/>
        <end position="37"/>
    </location>
</feature>
<evidence type="ECO:0000313" key="3">
    <source>
        <dbReference type="Proteomes" id="UP001160390"/>
    </source>
</evidence>
<dbReference type="EMBL" id="CABFNP030000654">
    <property type="protein sequence ID" value="CAI6075346.1"/>
    <property type="molecule type" value="Genomic_DNA"/>
</dbReference>
<evidence type="ECO:0000256" key="1">
    <source>
        <dbReference type="SAM" id="MobiDB-lite"/>
    </source>
</evidence>
<reference evidence="2" key="1">
    <citation type="submission" date="2023-01" db="EMBL/GenBank/DDBJ databases">
        <authorList>
            <person name="Piombo E."/>
        </authorList>
    </citation>
    <scope>NUCLEOTIDE SEQUENCE</scope>
</reference>
<dbReference type="Proteomes" id="UP001160390">
    <property type="component" value="Unassembled WGS sequence"/>
</dbReference>
<gene>
    <name evidence="2" type="ORF">CCHLO57077_00016341</name>
</gene>
<feature type="compositionally biased region" description="Basic and acidic residues" evidence="1">
    <location>
        <begin position="38"/>
        <end position="58"/>
    </location>
</feature>
<name>A0AA35LTT7_9HYPO</name>
<sequence length="290" mass="32798">MASRPINTWFLRGEGSASFHVPPVSQSTPSFHYQQESQSHDTKPSSHPSDIESPKDQKTLYPDTDTKQSTALGIAAPPEATVIIDSDNESTVSVHAATEIELAASGFKLPKGQSSGKPVELEPLDCDCLRCARALADYKPKDGQRFAPPLCCYKVGSFTGSCTRCVSSHGECLKMPYRHHRLVHRFRKLATDETLRKTREFRILRWRVRQTLESLKSKSKHLKSEEYQNAEEDLRYRRQREAWQDRVQLDIANNLQRIAQSLVRASETRVNRVLDEKEAASVPDFADFGP</sequence>
<accession>A0AA35LTT7</accession>
<keyword evidence="3" id="KW-1185">Reference proteome</keyword>
<evidence type="ECO:0000313" key="2">
    <source>
        <dbReference type="EMBL" id="CAI6075346.1"/>
    </source>
</evidence>
<proteinExistence type="predicted"/>
<comment type="caution">
    <text evidence="2">The sequence shown here is derived from an EMBL/GenBank/DDBJ whole genome shotgun (WGS) entry which is preliminary data.</text>
</comment>
<organism evidence="2 3">
    <name type="scientific">Clonostachys chloroleuca</name>
    <dbReference type="NCBI Taxonomy" id="1926264"/>
    <lineage>
        <taxon>Eukaryota</taxon>
        <taxon>Fungi</taxon>
        <taxon>Dikarya</taxon>
        <taxon>Ascomycota</taxon>
        <taxon>Pezizomycotina</taxon>
        <taxon>Sordariomycetes</taxon>
        <taxon>Hypocreomycetidae</taxon>
        <taxon>Hypocreales</taxon>
        <taxon>Bionectriaceae</taxon>
        <taxon>Clonostachys</taxon>
    </lineage>
</organism>
<protein>
    <submittedName>
        <fullName evidence="2">Uncharacterized protein</fullName>
    </submittedName>
</protein>
<feature type="non-terminal residue" evidence="2">
    <location>
        <position position="290"/>
    </location>
</feature>